<name>A0A0N0UW20_9BACI</name>
<evidence type="ECO:0000313" key="6">
    <source>
        <dbReference type="EMBL" id="KOY80027.1"/>
    </source>
</evidence>
<evidence type="ECO:0000313" key="8">
    <source>
        <dbReference type="Proteomes" id="UP000037977"/>
    </source>
</evidence>
<dbReference type="GO" id="GO:0003677">
    <property type="term" value="F:DNA binding"/>
    <property type="evidence" value="ECO:0007669"/>
    <property type="project" value="UniProtKB-KW"/>
</dbReference>
<dbReference type="InterPro" id="IPR047952">
    <property type="entry name" value="Transpos_IS4"/>
</dbReference>
<evidence type="ECO:0000256" key="1">
    <source>
        <dbReference type="ARBA" id="ARBA00010075"/>
    </source>
</evidence>
<dbReference type="PATRIC" id="fig|33935.3.peg.2013"/>
<sequence>MNKNTTLETLIQKFLSKEELQEILEEFQYEEKARKCTVSVILSYLIHSAANEWKSLRHAADVGEHIGLTPVDHSSLSKHLKGQDYAIMKRVLEVVIGKLNRAARRKIKLPKALLSIDSTTITVGKTRLPWALYHGERAGIKLHVGFSNETGMPLHVVETTGLKHDGPIGKELEDERFILVGDRAYFSIDKVDRYLKSDQDFVFRLKDNIHFNRKKSLQGSRPEGSNVTADFTCTLGTPQKQTKNRHRIVQFTDYKGKTISVITSLMGVTAEEVAEMYKSRWAIESFFRWVKQNLNVPALFGTTENAVFNQLFAALIAYVLLKYLHTQGNKGSYCKTLSFAGFLRLLLCGALPVEWRLEIRETLDWQQRLATGNLYNYG</sequence>
<keyword evidence="3" id="KW-0238">DNA-binding</keyword>
<dbReference type="GO" id="GO:0004803">
    <property type="term" value="F:transposase activity"/>
    <property type="evidence" value="ECO:0007669"/>
    <property type="project" value="InterPro"/>
</dbReference>
<gene>
    <name evidence="7" type="ORF">ADM90_16310</name>
    <name evidence="6" type="ORF">ADM90_22720</name>
</gene>
<evidence type="ECO:0000313" key="7">
    <source>
        <dbReference type="EMBL" id="KOY80745.1"/>
    </source>
</evidence>
<dbReference type="AlphaFoldDB" id="A0A0N0UW20"/>
<keyword evidence="8" id="KW-1185">Reference proteome</keyword>
<dbReference type="SUPFAM" id="SSF53098">
    <property type="entry name" value="Ribonuclease H-like"/>
    <property type="match status" value="1"/>
</dbReference>
<dbReference type="OrthoDB" id="368860at2"/>
<dbReference type="InterPro" id="IPR002559">
    <property type="entry name" value="Transposase_11"/>
</dbReference>
<dbReference type="Proteomes" id="UP000037977">
    <property type="component" value="Unassembled WGS sequence"/>
</dbReference>
<feature type="domain" description="Transposase IS4-like" evidence="5">
    <location>
        <begin position="112"/>
        <end position="320"/>
    </location>
</feature>
<evidence type="ECO:0000256" key="2">
    <source>
        <dbReference type="ARBA" id="ARBA00022578"/>
    </source>
</evidence>
<keyword evidence="4" id="KW-0233">DNA recombination</keyword>
<dbReference type="GO" id="GO:0006313">
    <property type="term" value="P:DNA transposition"/>
    <property type="evidence" value="ECO:0007669"/>
    <property type="project" value="InterPro"/>
</dbReference>
<reference evidence="6 8" key="1">
    <citation type="submission" date="2015-07" db="EMBL/GenBank/DDBJ databases">
        <title>Genome sequencing project for genomic taxonomy and phylogenomics of Bacillus-like bacteria.</title>
        <authorList>
            <person name="Liu B."/>
            <person name="Wang J."/>
            <person name="Zhu Y."/>
            <person name="Liu G."/>
            <person name="Chen Q."/>
            <person name="Chen Z."/>
            <person name="Che J."/>
            <person name="Ge C."/>
            <person name="Shi H."/>
            <person name="Pan Z."/>
            <person name="Liu X."/>
        </authorList>
    </citation>
    <scope>NUCLEOTIDE SEQUENCE [LARGE SCALE GENOMIC DNA]</scope>
    <source>
        <strain evidence="6 8">DSM 54</strain>
    </source>
</reference>
<evidence type="ECO:0000256" key="4">
    <source>
        <dbReference type="ARBA" id="ARBA00023172"/>
    </source>
</evidence>
<dbReference type="STRING" id="33935.ADM90_16310"/>
<dbReference type="NCBIfam" id="NF033592">
    <property type="entry name" value="transpos_IS4_1"/>
    <property type="match status" value="1"/>
</dbReference>
<comment type="similarity">
    <text evidence="1">Belongs to the transposase 11 family.</text>
</comment>
<dbReference type="PANTHER" id="PTHR33258">
    <property type="entry name" value="TRANSPOSASE INSL FOR INSERTION SEQUENCE ELEMENT IS186A-RELATED"/>
    <property type="match status" value="1"/>
</dbReference>
<evidence type="ECO:0000259" key="5">
    <source>
        <dbReference type="Pfam" id="PF01609"/>
    </source>
</evidence>
<evidence type="ECO:0000256" key="3">
    <source>
        <dbReference type="ARBA" id="ARBA00023125"/>
    </source>
</evidence>
<dbReference type="PANTHER" id="PTHR33258:SF1">
    <property type="entry name" value="TRANSPOSASE INSL FOR INSERTION SEQUENCE ELEMENT IS186A-RELATED"/>
    <property type="match status" value="1"/>
</dbReference>
<dbReference type="InterPro" id="IPR012337">
    <property type="entry name" value="RNaseH-like_sf"/>
</dbReference>
<dbReference type="Pfam" id="PF01609">
    <property type="entry name" value="DDE_Tnp_1"/>
    <property type="match status" value="1"/>
</dbReference>
<organism evidence="6 8">
    <name type="scientific">Lysinibacillus macroides</name>
    <dbReference type="NCBI Taxonomy" id="33935"/>
    <lineage>
        <taxon>Bacteria</taxon>
        <taxon>Bacillati</taxon>
        <taxon>Bacillota</taxon>
        <taxon>Bacilli</taxon>
        <taxon>Bacillales</taxon>
        <taxon>Bacillaceae</taxon>
        <taxon>Lysinibacillus</taxon>
    </lineage>
</organism>
<dbReference type="EMBL" id="LGCI01000010">
    <property type="protein sequence ID" value="KOY80745.1"/>
    <property type="molecule type" value="Genomic_DNA"/>
</dbReference>
<comment type="caution">
    <text evidence="6">The sequence shown here is derived from an EMBL/GenBank/DDBJ whole genome shotgun (WGS) entry which is preliminary data.</text>
</comment>
<protein>
    <submittedName>
        <fullName evidence="6">Transposase</fullName>
    </submittedName>
</protein>
<dbReference type="EMBL" id="LGCI01000014">
    <property type="protein sequence ID" value="KOY80027.1"/>
    <property type="molecule type" value="Genomic_DNA"/>
</dbReference>
<keyword evidence="2" id="KW-0815">Transposition</keyword>
<accession>A0A0N0UW20</accession>
<dbReference type="RefSeq" id="WP_053995988.1">
    <property type="nucleotide sequence ID" value="NZ_CP065643.1"/>
</dbReference>
<proteinExistence type="inferred from homology"/>